<dbReference type="SUPFAM" id="SSF51011">
    <property type="entry name" value="Glycosyl hydrolase domain"/>
    <property type="match status" value="1"/>
</dbReference>
<dbReference type="Gene3D" id="2.60.40.1180">
    <property type="entry name" value="Golgi alpha-mannosidase II"/>
    <property type="match status" value="1"/>
</dbReference>
<protein>
    <submittedName>
        <fullName evidence="2">Uncharacterized protein</fullName>
    </submittedName>
</protein>
<dbReference type="RefSeq" id="WP_048176072.1">
    <property type="nucleotide sequence ID" value="NZ_CP008746.1"/>
</dbReference>
<dbReference type="Proteomes" id="UP000035331">
    <property type="component" value="Chromosome"/>
</dbReference>
<reference evidence="2 3" key="2">
    <citation type="journal article" date="2015" name="Stand. Genomic Sci.">
        <title>The complete genome sequence of the rumen methanogen Methanosarcina barkeri CM1.</title>
        <authorList>
            <person name="Lambie S.C."/>
            <person name="Kelly W.J."/>
            <person name="Leahy S.C."/>
            <person name="Li D."/>
            <person name="Reilly K."/>
            <person name="McAllister T.A."/>
            <person name="Valle E.R."/>
            <person name="Attwood G.T."/>
            <person name="Altermann E."/>
        </authorList>
    </citation>
    <scope>NUCLEOTIDE SEQUENCE [LARGE SCALE GENOMIC DNA]</scope>
    <source>
        <strain evidence="2 3">CM1</strain>
    </source>
</reference>
<gene>
    <name evidence="2" type="ORF">MCM1_0563</name>
</gene>
<dbReference type="EMBL" id="CP008746">
    <property type="protein sequence ID" value="AKJ37661.1"/>
    <property type="molecule type" value="Genomic_DNA"/>
</dbReference>
<dbReference type="GeneID" id="70780347"/>
<proteinExistence type="predicted"/>
<dbReference type="InterPro" id="IPR013780">
    <property type="entry name" value="Glyco_hydro_b"/>
</dbReference>
<organism evidence="2 3">
    <name type="scientific">Methanosarcina barkeri CM1</name>
    <dbReference type="NCBI Taxonomy" id="796385"/>
    <lineage>
        <taxon>Archaea</taxon>
        <taxon>Methanobacteriati</taxon>
        <taxon>Methanobacteriota</taxon>
        <taxon>Stenosarchaea group</taxon>
        <taxon>Methanomicrobia</taxon>
        <taxon>Methanosarcinales</taxon>
        <taxon>Methanosarcinaceae</taxon>
        <taxon>Methanosarcina</taxon>
    </lineage>
</organism>
<dbReference type="PATRIC" id="fig|796385.3.peg.701"/>
<evidence type="ECO:0000256" key="1">
    <source>
        <dbReference type="SAM" id="MobiDB-lite"/>
    </source>
</evidence>
<evidence type="ECO:0000313" key="2">
    <source>
        <dbReference type="EMBL" id="AKJ37661.1"/>
    </source>
</evidence>
<dbReference type="AlphaFoldDB" id="A0A0G3C6Q5"/>
<reference evidence="3" key="1">
    <citation type="submission" date="2014-06" db="EMBL/GenBank/DDBJ databases">
        <title>The complete genome sequence of Methanosarcina barkeri CM1.</title>
        <authorList>
            <consortium name="Pastoral Greenhouse Gas Research Consortium"/>
            <person name="Lambie S.C."/>
            <person name="Leahy S.C."/>
            <person name="Kelly W.J."/>
            <person name="Li D."/>
            <person name="Reilly K."/>
            <person name="Attwood G.T."/>
            <person name="Altermann E."/>
        </authorList>
    </citation>
    <scope>NUCLEOTIDE SEQUENCE [LARGE SCALE GENOMIC DNA]</scope>
    <source>
        <strain evidence="3">CM1</strain>
    </source>
</reference>
<accession>A0A0G3C6Q5</accession>
<sequence>MGEPGDEEDIHVMMNMYWEPLEFEIQELKCISRSWYRAVDTFLPSSQEIAGAGEENSAEIPGTEKS</sequence>
<feature type="region of interest" description="Disordered" evidence="1">
    <location>
        <begin position="46"/>
        <end position="66"/>
    </location>
</feature>
<evidence type="ECO:0000313" key="3">
    <source>
        <dbReference type="Proteomes" id="UP000035331"/>
    </source>
</evidence>
<name>A0A0G3C6Q5_METBA</name>